<sequence>MKKRIYAAGSIWASKLFRLSLLAGLVLILLGYSAITALDKAGVRRVAQQTLFSMSGRLQRYENYMANEKSKSLIRLLDKANELSRCLAREQGDRSALLASYTHQQRLTGIFLLNDRLGIEARFSEAPIPLSGQDQANVRAQVESVVQHPKKTYLTRLTTSGGTFDFAAVARQDGPGAVVAYVRKETAEFSEDDISLDTMFLGDNYNLGGVVVVSDGTAILASNKSALQGTYSAEFLDRFHQQLAPDRSGLIHLSYQGQDWYGSRTSSGDYRLYAFFPASSVFATRTGALGYTLAAYILLLTVFTVLRHRSSRATLRQLEKQYRIISAVSSIYSSCFLFSLDGQSVEVIRAQEDMRPQLDQLTRPQQVVDLLVQKHVAPAYRQSFRAFTDLSSVERRLTGVSSLSCPFEDLSDRWISAVLIPQEYDDGGGIQSVLLLLRDMSDEKRRELDYQQQLRQAAQQAERANLAKTDFLRRMSHDVRTPINGIRGMVAISRHYAGDEAKQEECRENILSASGFLLDLVNDVLDMNKLESGSIQLEERPFSLSEVIDSVLSIVQVRAGERGVVLSRDTRDIVHDRLIGSPLHLRQVLLNVSSNAVKYNRAGGSIVFSCRELPPADPAAQGPVTFTFTCADTGVGMSPEFQKRAFEPFAQEDTTVRSTYSGTGLGLPIAKELVEHMGGTISFVSRQGEGTTFTIVLSLLPDPDGAVQAVPAEAEELPSIAGTRVLMAEDNDMNREITRFVLENQGALVAAVTDGQQAVDAFARSAPGSFDVVLMDVMMPVMDGLEATRRIRSMDRPDAKTVPIFALTANAFADDQVLSRQAGMNEHIPKPLDGPKLIKLIHRYSSGEN</sequence>
<dbReference type="PANTHER" id="PTHR45339">
    <property type="entry name" value="HYBRID SIGNAL TRANSDUCTION HISTIDINE KINASE J"/>
    <property type="match status" value="1"/>
</dbReference>
<dbReference type="PROSITE" id="PS50109">
    <property type="entry name" value="HIS_KIN"/>
    <property type="match status" value="1"/>
</dbReference>
<keyword evidence="5" id="KW-0418">Kinase</keyword>
<dbReference type="AlphaFoldDB" id="A0A8J6J3T9"/>
<evidence type="ECO:0000259" key="9">
    <source>
        <dbReference type="PROSITE" id="PS50109"/>
    </source>
</evidence>
<dbReference type="PANTHER" id="PTHR45339:SF5">
    <property type="entry name" value="HISTIDINE KINASE"/>
    <property type="match status" value="1"/>
</dbReference>
<dbReference type="Gene3D" id="3.40.50.2300">
    <property type="match status" value="1"/>
</dbReference>
<dbReference type="Gene3D" id="3.30.565.10">
    <property type="entry name" value="Histidine kinase-like ATPase, C-terminal domain"/>
    <property type="match status" value="1"/>
</dbReference>
<evidence type="ECO:0000256" key="7">
    <source>
        <dbReference type="ARBA" id="ARBA00024867"/>
    </source>
</evidence>
<dbReference type="SMART" id="SM00448">
    <property type="entry name" value="REC"/>
    <property type="match status" value="1"/>
</dbReference>
<evidence type="ECO:0000256" key="6">
    <source>
        <dbReference type="ARBA" id="ARBA00023012"/>
    </source>
</evidence>
<dbReference type="InterPro" id="IPR036097">
    <property type="entry name" value="HisK_dim/P_sf"/>
</dbReference>
<feature type="modified residue" description="4-aspartylphosphate" evidence="8">
    <location>
        <position position="776"/>
    </location>
</feature>
<evidence type="ECO:0000313" key="11">
    <source>
        <dbReference type="EMBL" id="MBC5717219.1"/>
    </source>
</evidence>
<evidence type="ECO:0000256" key="4">
    <source>
        <dbReference type="ARBA" id="ARBA00022553"/>
    </source>
</evidence>
<dbReference type="InterPro" id="IPR001789">
    <property type="entry name" value="Sig_transdc_resp-reg_receiver"/>
</dbReference>
<gene>
    <name evidence="11" type="ORF">H8S55_07790</name>
</gene>
<evidence type="ECO:0000313" key="12">
    <source>
        <dbReference type="Proteomes" id="UP000602260"/>
    </source>
</evidence>
<accession>A0A8J6J3T9</accession>
<dbReference type="SMART" id="SM00387">
    <property type="entry name" value="HATPase_c"/>
    <property type="match status" value="1"/>
</dbReference>
<dbReference type="RefSeq" id="WP_186878504.1">
    <property type="nucleotide sequence ID" value="NZ_JACOPN010000004.1"/>
</dbReference>
<reference evidence="11" key="1">
    <citation type="submission" date="2020-08" db="EMBL/GenBank/DDBJ databases">
        <title>Genome public.</title>
        <authorList>
            <person name="Liu C."/>
            <person name="Sun Q."/>
        </authorList>
    </citation>
    <scope>NUCLEOTIDE SEQUENCE</scope>
    <source>
        <strain evidence="11">BX5</strain>
    </source>
</reference>
<dbReference type="GO" id="GO:0000155">
    <property type="term" value="F:phosphorelay sensor kinase activity"/>
    <property type="evidence" value="ECO:0007669"/>
    <property type="project" value="InterPro"/>
</dbReference>
<dbReference type="Pfam" id="PF02518">
    <property type="entry name" value="HATPase_c"/>
    <property type="match status" value="1"/>
</dbReference>
<dbReference type="InterPro" id="IPR003594">
    <property type="entry name" value="HATPase_dom"/>
</dbReference>
<keyword evidence="5" id="KW-0808">Transferase</keyword>
<dbReference type="EMBL" id="JACOPN010000004">
    <property type="protein sequence ID" value="MBC5717219.1"/>
    <property type="molecule type" value="Genomic_DNA"/>
</dbReference>
<evidence type="ECO:0000256" key="3">
    <source>
        <dbReference type="ARBA" id="ARBA00018672"/>
    </source>
</evidence>
<dbReference type="Pfam" id="PF00512">
    <property type="entry name" value="HisKA"/>
    <property type="match status" value="1"/>
</dbReference>
<dbReference type="InterPro" id="IPR036890">
    <property type="entry name" value="HATPase_C_sf"/>
</dbReference>
<dbReference type="PROSITE" id="PS50110">
    <property type="entry name" value="RESPONSE_REGULATORY"/>
    <property type="match status" value="1"/>
</dbReference>
<proteinExistence type="predicted"/>
<dbReference type="CDD" id="cd17546">
    <property type="entry name" value="REC_hyHK_CKI1_RcsC-like"/>
    <property type="match status" value="1"/>
</dbReference>
<dbReference type="SUPFAM" id="SSF47384">
    <property type="entry name" value="Homodimeric domain of signal transducing histidine kinase"/>
    <property type="match status" value="1"/>
</dbReference>
<organism evidence="11 12">
    <name type="scientific">Flintibacter faecis</name>
    <dbReference type="NCBI Taxonomy" id="2763047"/>
    <lineage>
        <taxon>Bacteria</taxon>
        <taxon>Bacillati</taxon>
        <taxon>Bacillota</taxon>
        <taxon>Clostridia</taxon>
        <taxon>Eubacteriales</taxon>
        <taxon>Flintibacter</taxon>
    </lineage>
</organism>
<dbReference type="SUPFAM" id="SSF55874">
    <property type="entry name" value="ATPase domain of HSP90 chaperone/DNA topoisomerase II/histidine kinase"/>
    <property type="match status" value="1"/>
</dbReference>
<evidence type="ECO:0000259" key="10">
    <source>
        <dbReference type="PROSITE" id="PS50110"/>
    </source>
</evidence>
<dbReference type="InterPro" id="IPR003661">
    <property type="entry name" value="HisK_dim/P_dom"/>
</dbReference>
<feature type="domain" description="Histidine kinase" evidence="9">
    <location>
        <begin position="474"/>
        <end position="701"/>
    </location>
</feature>
<dbReference type="Proteomes" id="UP000602260">
    <property type="component" value="Unassembled WGS sequence"/>
</dbReference>
<dbReference type="SUPFAM" id="SSF52172">
    <property type="entry name" value="CheY-like"/>
    <property type="match status" value="1"/>
</dbReference>
<dbReference type="Gene3D" id="1.10.287.130">
    <property type="match status" value="1"/>
</dbReference>
<dbReference type="InterPro" id="IPR004358">
    <property type="entry name" value="Sig_transdc_His_kin-like_C"/>
</dbReference>
<evidence type="ECO:0000256" key="5">
    <source>
        <dbReference type="ARBA" id="ARBA00022777"/>
    </source>
</evidence>
<dbReference type="SMART" id="SM00388">
    <property type="entry name" value="HisKA"/>
    <property type="match status" value="1"/>
</dbReference>
<evidence type="ECO:0000256" key="8">
    <source>
        <dbReference type="PROSITE-ProRule" id="PRU00169"/>
    </source>
</evidence>
<dbReference type="Pfam" id="PF00072">
    <property type="entry name" value="Response_reg"/>
    <property type="match status" value="1"/>
</dbReference>
<feature type="domain" description="Response regulatory" evidence="10">
    <location>
        <begin position="724"/>
        <end position="845"/>
    </location>
</feature>
<comment type="caution">
    <text evidence="11">The sequence shown here is derived from an EMBL/GenBank/DDBJ whole genome shotgun (WGS) entry which is preliminary data.</text>
</comment>
<dbReference type="InterPro" id="IPR011006">
    <property type="entry name" value="CheY-like_superfamily"/>
</dbReference>
<dbReference type="PRINTS" id="PR00344">
    <property type="entry name" value="BCTRLSENSOR"/>
</dbReference>
<keyword evidence="4 8" id="KW-0597">Phosphoprotein</keyword>
<dbReference type="EC" id="2.7.13.3" evidence="2"/>
<evidence type="ECO:0000256" key="1">
    <source>
        <dbReference type="ARBA" id="ARBA00000085"/>
    </source>
</evidence>
<comment type="function">
    <text evidence="7">May play the central regulatory role in sporulation. It may be an element of the effector pathway responsible for the activation of sporulation genes in response to nutritional stress. Spo0A may act in concert with spo0H (a sigma factor) to control the expression of some genes that are critical to the sporulation process.</text>
</comment>
<keyword evidence="6" id="KW-0902">Two-component regulatory system</keyword>
<comment type="catalytic activity">
    <reaction evidence="1">
        <text>ATP + protein L-histidine = ADP + protein N-phospho-L-histidine.</text>
        <dbReference type="EC" id="2.7.13.3"/>
    </reaction>
</comment>
<name>A0A8J6J3T9_9FIRM</name>
<keyword evidence="12" id="KW-1185">Reference proteome</keyword>
<protein>
    <recommendedName>
        <fullName evidence="3">Stage 0 sporulation protein A homolog</fullName>
        <ecNumber evidence="2">2.7.13.3</ecNumber>
    </recommendedName>
</protein>
<dbReference type="InterPro" id="IPR005467">
    <property type="entry name" value="His_kinase_dom"/>
</dbReference>
<dbReference type="CDD" id="cd00082">
    <property type="entry name" value="HisKA"/>
    <property type="match status" value="1"/>
</dbReference>
<evidence type="ECO:0000256" key="2">
    <source>
        <dbReference type="ARBA" id="ARBA00012438"/>
    </source>
</evidence>